<dbReference type="KEGG" id="nmg:Nmag_0085"/>
<dbReference type="Proteomes" id="UP000011543">
    <property type="component" value="Unassembled WGS sequence"/>
</dbReference>
<dbReference type="AlphaFoldDB" id="D3SVW5"/>
<evidence type="ECO:0000256" key="2">
    <source>
        <dbReference type="ARBA" id="ARBA00005947"/>
    </source>
</evidence>
<keyword evidence="9" id="KW-1185">Reference proteome</keyword>
<dbReference type="eggNOG" id="arCOG00324">
    <property type="taxonomic scope" value="Archaea"/>
</dbReference>
<dbReference type="PATRIC" id="fig|547559.17.peg.171"/>
<evidence type="ECO:0000256" key="4">
    <source>
        <dbReference type="ARBA" id="ARBA00022801"/>
    </source>
</evidence>
<comment type="cofactor">
    <cofactor evidence="1">
        <name>Zn(2+)</name>
        <dbReference type="ChEBI" id="CHEBI:29105"/>
    </cofactor>
</comment>
<dbReference type="InterPro" id="IPR023696">
    <property type="entry name" value="Ureohydrolase_dom_sf"/>
</dbReference>
<dbReference type="EMBL" id="AOHS01000007">
    <property type="protein sequence ID" value="ELY34449.1"/>
    <property type="molecule type" value="Genomic_DNA"/>
</dbReference>
<evidence type="ECO:0000313" key="8">
    <source>
        <dbReference type="EMBL" id="ELY34449.1"/>
    </source>
</evidence>
<dbReference type="EMBL" id="CP001932">
    <property type="protein sequence ID" value="ADD03684.1"/>
    <property type="molecule type" value="Genomic_DNA"/>
</dbReference>
<comment type="similarity">
    <text evidence="2">Belongs to the histone deacetylase family.</text>
</comment>
<protein>
    <submittedName>
        <fullName evidence="7 8">Histone deacetylase</fullName>
    </submittedName>
</protein>
<evidence type="ECO:0000313" key="7">
    <source>
        <dbReference type="EMBL" id="ADD03684.1"/>
    </source>
</evidence>
<reference evidence="9" key="1">
    <citation type="submission" date="2010-02" db="EMBL/GenBank/DDBJ databases">
        <title>Complete sequence of chromosome of Natrialba magadii ATCC 43099.</title>
        <authorList>
            <consortium name="US DOE Joint Genome Institute"/>
            <person name="Lucas S."/>
            <person name="Copeland A."/>
            <person name="Lapidus A."/>
            <person name="Cheng J.-F."/>
            <person name="Bruce D."/>
            <person name="Goodwin L."/>
            <person name="Pitluck S."/>
            <person name="Davenport K."/>
            <person name="Saunders E."/>
            <person name="Detter J.C."/>
            <person name="Han C."/>
            <person name="Tapia R."/>
            <person name="Land M."/>
            <person name="Hauser L."/>
            <person name="Kyrpides N."/>
            <person name="Mikhailova N."/>
            <person name="De Castro R.E."/>
            <person name="Maupin-Furlow J.A."/>
            <person name="Woyke T."/>
        </authorList>
    </citation>
    <scope>NUCLEOTIDE SEQUENCE [LARGE SCALE GENOMIC DNA]</scope>
    <source>
        <strain evidence="9">ATCC 43099 / DSM 3394 / CCM 3739 / CIP 104546 / IAM 13178 / JCM 8861 / NBRC 102185 / NCIMB 2190 / MS3</strain>
    </source>
</reference>
<dbReference type="InterPro" id="IPR023801">
    <property type="entry name" value="His_deacetylse_dom"/>
</dbReference>
<dbReference type="GO" id="GO:0046872">
    <property type="term" value="F:metal ion binding"/>
    <property type="evidence" value="ECO:0007669"/>
    <property type="project" value="UniProtKB-KW"/>
</dbReference>
<accession>D3SVW5</accession>
<organism evidence="7 9">
    <name type="scientific">Natrialba magadii (strain ATCC 43099 / DSM 3394 / CCM 3739 / CIP 104546 / IAM 13178 / JCM 8861 / NBRC 102185 / NCIMB 2190 / MS3)</name>
    <name type="common">Natronobacterium magadii</name>
    <dbReference type="NCBI Taxonomy" id="547559"/>
    <lineage>
        <taxon>Archaea</taxon>
        <taxon>Methanobacteriati</taxon>
        <taxon>Methanobacteriota</taxon>
        <taxon>Stenosarchaea group</taxon>
        <taxon>Halobacteria</taxon>
        <taxon>Halobacteriales</taxon>
        <taxon>Natrialbaceae</taxon>
        <taxon>Natrialba</taxon>
    </lineage>
</organism>
<dbReference type="Proteomes" id="UP000001879">
    <property type="component" value="Chromosome"/>
</dbReference>
<keyword evidence="5" id="KW-0862">Zinc</keyword>
<evidence type="ECO:0000313" key="10">
    <source>
        <dbReference type="Proteomes" id="UP000011543"/>
    </source>
</evidence>
<dbReference type="Gene3D" id="3.40.800.20">
    <property type="entry name" value="Histone deacetylase domain"/>
    <property type="match status" value="1"/>
</dbReference>
<feature type="domain" description="Histone deacetylase" evidence="6">
    <location>
        <begin position="39"/>
        <end position="330"/>
    </location>
</feature>
<dbReference type="GO" id="GO:0040029">
    <property type="term" value="P:epigenetic regulation of gene expression"/>
    <property type="evidence" value="ECO:0007669"/>
    <property type="project" value="TreeGrafter"/>
</dbReference>
<dbReference type="HOGENOM" id="CLU_007727_8_2_2"/>
<evidence type="ECO:0000259" key="6">
    <source>
        <dbReference type="Pfam" id="PF00850"/>
    </source>
</evidence>
<dbReference type="PRINTS" id="PR01271">
    <property type="entry name" value="HISDACETLASE"/>
</dbReference>
<dbReference type="PRINTS" id="PR01270">
    <property type="entry name" value="HDASUPER"/>
</dbReference>
<dbReference type="GO" id="GO:0004407">
    <property type="term" value="F:histone deacetylase activity"/>
    <property type="evidence" value="ECO:0007669"/>
    <property type="project" value="InterPro"/>
</dbReference>
<evidence type="ECO:0000256" key="3">
    <source>
        <dbReference type="ARBA" id="ARBA00022723"/>
    </source>
</evidence>
<sequence length="378" mass="40951">MSNDTSLSVYWHPRTFDHAPPDGAFKLPSMPFLASDEPHPDQPERAKNIKRIIESTFGDAVFTTADPAPEDAIERVHDSEYVSWLKKFAEDGGGYIDGTTTAMSDATFEAAQHATGAALAATDDALAADSQTVPYALARPSGHHAQSDRADGFCFLNHAAIAAQHALDTDPAVDRVAIVDWDVHHGNGTQEIFEDRDDVLFLSIHNDHGAWDPTYHPQTGGLEEVGVGDGEGYTVNAPVPPGTGDEGYERVFDRLVEPIVSEYDPDLLVYSAGQDPGPSDPLGRNLISRDGFRMLGSRAAELASTVTDGHYLILQEGGYQISHLAFATLGVLEGATGETHDLPEYGEGDPYAWLDENTEPLVDALEEIREAHGEYWPV</sequence>
<dbReference type="GeneID" id="8822904"/>
<dbReference type="PANTHER" id="PTHR10625">
    <property type="entry name" value="HISTONE DEACETYLASE HDAC1-RELATED"/>
    <property type="match status" value="1"/>
</dbReference>
<dbReference type="InterPro" id="IPR000286">
    <property type="entry name" value="HDACs"/>
</dbReference>
<dbReference type="RefSeq" id="WP_004267076.1">
    <property type="nucleotide sequence ID" value="NC_013922.1"/>
</dbReference>
<dbReference type="OrthoDB" id="147549at2157"/>
<dbReference type="Pfam" id="PF00850">
    <property type="entry name" value="Hist_deacetyl"/>
    <property type="match status" value="1"/>
</dbReference>
<name>D3SVW5_NATMM</name>
<dbReference type="PANTHER" id="PTHR10625:SF17">
    <property type="entry name" value="HISTONE DEACETYLASE 8"/>
    <property type="match status" value="1"/>
</dbReference>
<dbReference type="InterPro" id="IPR037138">
    <property type="entry name" value="His_deacetylse_dom_sf"/>
</dbReference>
<reference evidence="8 10" key="3">
    <citation type="journal article" date="2014" name="PLoS Genet.">
        <title>Phylogenetically driven sequencing of extremely halophilic archaea reveals strategies for static and dynamic osmo-response.</title>
        <authorList>
            <person name="Becker E.A."/>
            <person name="Seitzer P.M."/>
            <person name="Tritt A."/>
            <person name="Larsen D."/>
            <person name="Krusor M."/>
            <person name="Yao A.I."/>
            <person name="Wu D."/>
            <person name="Madern D."/>
            <person name="Eisen J.A."/>
            <person name="Darling A.E."/>
            <person name="Facciotti M.T."/>
        </authorList>
    </citation>
    <scope>NUCLEOTIDE SEQUENCE [LARGE SCALE GENOMIC DNA]</scope>
    <source>
        <strain evidence="10">ATCC 43099 / DSM 3394 / CCM 3739 / CIP 104546 / IAM 13178 / JCM 8861 / NBRC 102185 / NCIMB 2190 / MS3</strain>
        <strain evidence="8">MS-3</strain>
    </source>
</reference>
<evidence type="ECO:0000256" key="5">
    <source>
        <dbReference type="ARBA" id="ARBA00022833"/>
    </source>
</evidence>
<dbReference type="InterPro" id="IPR003084">
    <property type="entry name" value="HDAC_I/II"/>
</dbReference>
<reference evidence="7 9" key="2">
    <citation type="journal article" date="2012" name="BMC Genomics">
        <title>A comparative genomics perspective on the genetic content of the alkaliphilic haloarchaeon Natrialba magadii ATCC 43099T.</title>
        <authorList>
            <person name="Siddaramappa S."/>
            <person name="Challacombe J.F."/>
            <person name="Decastro R.E."/>
            <person name="Pfeiffer F."/>
            <person name="Sastre D.E."/>
            <person name="Gimenez M.I."/>
            <person name="Paggi R.A."/>
            <person name="Detter J.C."/>
            <person name="Davenport K.W."/>
            <person name="Goodwin L.A."/>
            <person name="Kyrpides N."/>
            <person name="Tapia R."/>
            <person name="Pitluck S."/>
            <person name="Lucas S."/>
            <person name="Woyke T."/>
            <person name="Maupin-Furlow J.A."/>
        </authorList>
    </citation>
    <scope>NUCLEOTIDE SEQUENCE [LARGE SCALE GENOMIC DNA]</scope>
    <source>
        <strain evidence="7">ATCC 43099</strain>
        <strain evidence="9">ATCC 43099 / DSM 3394 / CCM 3739 / CIP 104546 / IAM 13178 / JCM 8861 / NBRC 102185 / NCIMB 2190 / MS3</strain>
    </source>
</reference>
<reference evidence="7" key="4">
    <citation type="submission" date="2016-09" db="EMBL/GenBank/DDBJ databases">
        <authorList>
            <person name="Pfeiffer F."/>
        </authorList>
    </citation>
    <scope>NUCLEOTIDE SEQUENCE</scope>
    <source>
        <strain evidence="7">ATCC 43099</strain>
    </source>
</reference>
<gene>
    <name evidence="7" type="primary">hda1b</name>
    <name evidence="7" type="ordered locus">Nmag_0085</name>
    <name evidence="8" type="ORF">C500_00902</name>
</gene>
<keyword evidence="3" id="KW-0479">Metal-binding</keyword>
<evidence type="ECO:0000256" key="1">
    <source>
        <dbReference type="ARBA" id="ARBA00001947"/>
    </source>
</evidence>
<proteinExistence type="inferred from homology"/>
<evidence type="ECO:0000313" key="9">
    <source>
        <dbReference type="Proteomes" id="UP000001879"/>
    </source>
</evidence>
<keyword evidence="4" id="KW-0378">Hydrolase</keyword>
<dbReference type="GO" id="GO:0016787">
    <property type="term" value="F:hydrolase activity"/>
    <property type="evidence" value="ECO:0007669"/>
    <property type="project" value="UniProtKB-KW"/>
</dbReference>
<dbReference type="PaxDb" id="547559-Nmag_0085"/>
<dbReference type="SUPFAM" id="SSF52768">
    <property type="entry name" value="Arginase/deacetylase"/>
    <property type="match status" value="1"/>
</dbReference>
<dbReference type="STRING" id="547559.Nmag_0085"/>